<reference evidence="3 4" key="1">
    <citation type="submission" date="2020-05" db="EMBL/GenBank/DDBJ databases">
        <title>Streptobacillus felis strain LHL191014123.</title>
        <authorList>
            <person name="Fawzy A."/>
            <person name="Rau J."/>
            <person name="Risse K."/>
            <person name="Schauerte N."/>
            <person name="Geiger C."/>
            <person name="Blom J."/>
            <person name="Imirzalioglu C."/>
            <person name="Falgenhauer J."/>
            <person name="Bach A."/>
            <person name="Herden C."/>
            <person name="Eisenberg T."/>
        </authorList>
    </citation>
    <scope>NUCLEOTIDE SEQUENCE [LARGE SCALE GENOMIC DNA]</scope>
    <source>
        <strain evidence="3 4">LHL191014123</strain>
    </source>
</reference>
<dbReference type="RefSeq" id="WP_180135778.1">
    <property type="nucleotide sequence ID" value="NZ_JABMKT010000010.1"/>
</dbReference>
<name>A0A7Z0PEV4_9FUSO</name>
<protein>
    <recommendedName>
        <fullName evidence="5">Cell surface protein SprA</fullName>
    </recommendedName>
</protein>
<dbReference type="EMBL" id="JABMKT010000010">
    <property type="protein sequence ID" value="NYV27749.1"/>
    <property type="molecule type" value="Genomic_DNA"/>
</dbReference>
<proteinExistence type="predicted"/>
<evidence type="ECO:0000256" key="1">
    <source>
        <dbReference type="SAM" id="MobiDB-lite"/>
    </source>
</evidence>
<comment type="caution">
    <text evidence="3">The sequence shown here is derived from an EMBL/GenBank/DDBJ whole genome shotgun (WGS) entry which is preliminary data.</text>
</comment>
<feature type="chain" id="PRO_5030952219" description="Cell surface protein SprA" evidence="2">
    <location>
        <begin position="19"/>
        <end position="1325"/>
    </location>
</feature>
<evidence type="ECO:0008006" key="5">
    <source>
        <dbReference type="Google" id="ProtNLM"/>
    </source>
</evidence>
<gene>
    <name evidence="3" type="ORF">HP397_02760</name>
</gene>
<sequence length="1325" mass="151922">MNKKKLLFLLLLSSLAYSMEEKSNVEGEVTFGVDATFGADGAETVVRLFPPMIDLLRPMKYSDYEAEVSGGSAAPNNVQEPEIYIPEYDGLNRDVELAVKYLSKNAELRKRLGVKLKENYLGLGIKVDVLGKQISHTQFLGNNEIDKLKISLTSENKYVNGEINYYAIGESKDKVDIDKIDTEKPLKNKVVDYNFSINPIPDKSLSVSLDFEGQDKNLNIGPTLKYRNGGTYVNTSVLFNNVKSNYDLEKELHKIKHTAPGYDKIEYFKKWTLKEEYKNPPAEISKEKYENEYADLEKAEVSGIKGTQRILGHYSGSLYGDSPFRYIAKNVFDEIHSNPNFSNISSVTKVLEKDEKPGLTSFSISALQSIGSEIGNKNEMNKLAEKLAIKMYKRLGVPLDRKYSSIGVWTQIPSEFAYLLPGYFKDFDYTKIKSDELDADYLYDNGMKKPPRPSEGYDNGPLVVSDTYKLKERWHYFGPDMNKYVLNEIGREYKFDKIKELANTSTTGLVLDGILGAIFGGGKIQEVIKYLPTIQDIVKNPYEIKGIDMLRGMYLHQSEKERNMMKYEDELKESFSDVDLKDNKARYSTKIRLNAGHFGKNYKVGGALLLNDNIYVDSEKYGYIKKSNHLGFDAMYKEGLIEFDTKMALSFAKNNLFRKDNSEKYVYDTVNLNTDTYFGLDIPSTDKFNVGLGIRHIGDYGWINPKSFTDKNGDKIKWNNIAKRDNKNNPIGKEGETIIVSETTEKVLVEKEATTNTKLKRDIHQSDYISTVESDPVKSTYEVYNIVSPRITMRYRPYNNYIFSTHLEVPISIRKDAPAGIRGIYSGEIKYLIDDSFADTIFSQRNPIKFKTSGNIEAGAILGSDLGYYLGYKAMADATFLRADIDGNDKDIDFSLSLNPLIANFSVKPRLILAKEGKEIVTKLGLEYSKDTEFSSVLGFRKIIKSKNEILKEKLIPEILETLKDRNEKEYERISEKVPRITFDKKLEYILTPFVDIRKEEGDFKINIKASSIKGNAEERGSTETTGEETPRASELEGKSKDYLFWTYKNYYKRPRNYVYFKKLNYDQTNTRTEYVNKLDYEKYNFSVEAKYDKGLGIDFNTKLDISYEFKQLKGTGKETKTTNSYWKLKGFITDGTYDNSILNLPENDVVYDENAPYEDMLKFAVDKGSDYISRYRELYKGSSSWFKMKESELIELLKKTPEVKVETKENEETLLLENKKIIGKLDTYLGYNFNPIEKLILSVGAMHNLKVDYTSMNKVIVEDEKLFGSRKITINNTISPEFGVKYDIFKGLNATLRTSMPFDFENKDFKGLKFNIKTGLEYKW</sequence>
<feature type="region of interest" description="Disordered" evidence="1">
    <location>
        <begin position="1016"/>
        <end position="1035"/>
    </location>
</feature>
<keyword evidence="4" id="KW-1185">Reference proteome</keyword>
<evidence type="ECO:0000313" key="4">
    <source>
        <dbReference type="Proteomes" id="UP000526184"/>
    </source>
</evidence>
<feature type="signal peptide" evidence="2">
    <location>
        <begin position="1"/>
        <end position="18"/>
    </location>
</feature>
<dbReference type="Proteomes" id="UP000526184">
    <property type="component" value="Unassembled WGS sequence"/>
</dbReference>
<keyword evidence="2" id="KW-0732">Signal</keyword>
<accession>A0A7Z0PEV4</accession>
<evidence type="ECO:0000256" key="2">
    <source>
        <dbReference type="SAM" id="SignalP"/>
    </source>
</evidence>
<evidence type="ECO:0000313" key="3">
    <source>
        <dbReference type="EMBL" id="NYV27749.1"/>
    </source>
</evidence>
<organism evidence="3 4">
    <name type="scientific">Streptobacillus felis</name>
    <dbReference type="NCBI Taxonomy" id="1384509"/>
    <lineage>
        <taxon>Bacteria</taxon>
        <taxon>Fusobacteriati</taxon>
        <taxon>Fusobacteriota</taxon>
        <taxon>Fusobacteriia</taxon>
        <taxon>Fusobacteriales</taxon>
        <taxon>Leptotrichiaceae</taxon>
        <taxon>Streptobacillus</taxon>
    </lineage>
</organism>